<dbReference type="EMBL" id="SOSA01000080">
    <property type="protein sequence ID" value="THC97300.1"/>
    <property type="molecule type" value="Genomic_DNA"/>
</dbReference>
<reference evidence="1 2" key="1">
    <citation type="submission" date="2019-03" db="EMBL/GenBank/DDBJ databases">
        <title>The genome sequence of a newly discovered highly antifungal drug resistant Aspergillus species, Aspergillus tanneri NIH 1004.</title>
        <authorList>
            <person name="Mounaud S."/>
            <person name="Singh I."/>
            <person name="Joardar V."/>
            <person name="Pakala S."/>
            <person name="Pakala S."/>
            <person name="Venepally P."/>
            <person name="Hoover J."/>
            <person name="Nierman W."/>
            <person name="Chung J."/>
            <person name="Losada L."/>
        </authorList>
    </citation>
    <scope>NUCLEOTIDE SEQUENCE [LARGE SCALE GENOMIC DNA]</scope>
    <source>
        <strain evidence="1 2">NIH1004</strain>
    </source>
</reference>
<organism evidence="1 2">
    <name type="scientific">Aspergillus tanneri</name>
    <dbReference type="NCBI Taxonomy" id="1220188"/>
    <lineage>
        <taxon>Eukaryota</taxon>
        <taxon>Fungi</taxon>
        <taxon>Dikarya</taxon>
        <taxon>Ascomycota</taxon>
        <taxon>Pezizomycotina</taxon>
        <taxon>Eurotiomycetes</taxon>
        <taxon>Eurotiomycetidae</taxon>
        <taxon>Eurotiales</taxon>
        <taxon>Aspergillaceae</taxon>
        <taxon>Aspergillus</taxon>
        <taxon>Aspergillus subgen. Circumdati</taxon>
    </lineage>
</organism>
<name>A0A4S3JPG4_9EURO</name>
<dbReference type="VEuPathDB" id="FungiDB:EYZ11_003248"/>
<gene>
    <name evidence="1" type="ORF">EYZ11_003248</name>
</gene>
<evidence type="ECO:0000313" key="2">
    <source>
        <dbReference type="Proteomes" id="UP000308092"/>
    </source>
</evidence>
<dbReference type="Proteomes" id="UP000308092">
    <property type="component" value="Unassembled WGS sequence"/>
</dbReference>
<comment type="caution">
    <text evidence="1">The sequence shown here is derived from an EMBL/GenBank/DDBJ whole genome shotgun (WGS) entry which is preliminary data.</text>
</comment>
<dbReference type="AlphaFoldDB" id="A0A4S3JPG4"/>
<evidence type="ECO:0000313" key="1">
    <source>
        <dbReference type="EMBL" id="THC97300.1"/>
    </source>
</evidence>
<accession>A0A4S3JPG4</accession>
<protein>
    <submittedName>
        <fullName evidence="1">Uncharacterized protein</fullName>
    </submittedName>
</protein>
<keyword evidence="2" id="KW-1185">Reference proteome</keyword>
<sequence length="65" mass="7604">MFVRLLHCGENKLHDCECSSVSEIYRSCLHRQEDLEVLETFHFDAFAASDWSLASWETPVRHYGT</sequence>
<proteinExistence type="predicted"/>